<keyword evidence="2" id="KW-1185">Reference proteome</keyword>
<gene>
    <name evidence="1" type="ORF">BSO21_09990</name>
</gene>
<sequence length="139" mass="14645">MPAGFQFVFNDYGSNTHHITSIMATNAEAFTKGEAVKLAAGRWTKATNGAAIAGFAMQNLAAGTNQFLDVQLAREGDWFEAPYTGTPDAAFIVGCEVADVAADGLSVLASDVTGGMFSVLEINTNKATCKVKVKKRVFS</sequence>
<dbReference type="EMBL" id="MPVP01000045">
    <property type="protein sequence ID" value="OMD34937.1"/>
    <property type="molecule type" value="Genomic_DNA"/>
</dbReference>
<proteinExistence type="predicted"/>
<protein>
    <recommendedName>
        <fullName evidence="3">Phage tail protein</fullName>
    </recommendedName>
</protein>
<dbReference type="Proteomes" id="UP000187158">
    <property type="component" value="Unassembled WGS sequence"/>
</dbReference>
<name>A0ABX3GUD0_9BACL</name>
<organism evidence="1 2">
    <name type="scientific">Paenibacillus odorifer</name>
    <dbReference type="NCBI Taxonomy" id="189426"/>
    <lineage>
        <taxon>Bacteria</taxon>
        <taxon>Bacillati</taxon>
        <taxon>Bacillota</taxon>
        <taxon>Bacilli</taxon>
        <taxon>Bacillales</taxon>
        <taxon>Paenibacillaceae</taxon>
        <taxon>Paenibacillus</taxon>
    </lineage>
</organism>
<evidence type="ECO:0000313" key="2">
    <source>
        <dbReference type="Proteomes" id="UP000187158"/>
    </source>
</evidence>
<reference evidence="1 2" key="1">
    <citation type="submission" date="2016-11" db="EMBL/GenBank/DDBJ databases">
        <title>Paenibacillus species isolates.</title>
        <authorList>
            <person name="Beno S.M."/>
        </authorList>
    </citation>
    <scope>NUCLEOTIDE SEQUENCE [LARGE SCALE GENOMIC DNA]</scope>
    <source>
        <strain evidence="1 2">FSL H7-0433</strain>
    </source>
</reference>
<accession>A0ABX3GUD0</accession>
<dbReference type="RefSeq" id="WP_076218550.1">
    <property type="nucleotide sequence ID" value="NZ_MPTK01000013.1"/>
</dbReference>
<comment type="caution">
    <text evidence="1">The sequence shown here is derived from an EMBL/GenBank/DDBJ whole genome shotgun (WGS) entry which is preliminary data.</text>
</comment>
<evidence type="ECO:0008006" key="3">
    <source>
        <dbReference type="Google" id="ProtNLM"/>
    </source>
</evidence>
<evidence type="ECO:0000313" key="1">
    <source>
        <dbReference type="EMBL" id="OMD34937.1"/>
    </source>
</evidence>